<dbReference type="Pfam" id="PF03400">
    <property type="entry name" value="DDE_Tnp_IS1"/>
    <property type="match status" value="1"/>
</dbReference>
<dbReference type="OrthoDB" id="1086493at2"/>
<comment type="caution">
    <text evidence="1">The sequence shown here is derived from an EMBL/GenBank/DDBJ whole genome shotgun (WGS) entry which is preliminary data.</text>
</comment>
<evidence type="ECO:0000313" key="1">
    <source>
        <dbReference type="EMBL" id="EKB56729.1"/>
    </source>
</evidence>
<accession>K1ML79</accession>
<dbReference type="PANTHER" id="PTHR33293:SF2">
    <property type="entry name" value="TRANSPOSASE"/>
    <property type="match status" value="1"/>
</dbReference>
<dbReference type="NCBIfam" id="NF033558">
    <property type="entry name" value="transpos_IS1"/>
    <property type="match status" value="1"/>
</dbReference>
<dbReference type="InterPro" id="IPR051354">
    <property type="entry name" value="Transposase_27_IS1"/>
</dbReference>
<reference evidence="1 2" key="1">
    <citation type="submission" date="2012-07" db="EMBL/GenBank/DDBJ databases">
        <title>The Genome Sequence of Bergeyella zoohelcum ATCC 43767.</title>
        <authorList>
            <consortium name="The Broad Institute Genome Sequencing Platform"/>
            <person name="Earl A."/>
            <person name="Ward D."/>
            <person name="Feldgarden M."/>
            <person name="Gevers D."/>
            <person name="Huys G."/>
            <person name="Walker B."/>
            <person name="Young S.K."/>
            <person name="Zeng Q."/>
            <person name="Gargeya S."/>
            <person name="Fitzgerald M."/>
            <person name="Haas B."/>
            <person name="Abouelleil A."/>
            <person name="Alvarado L."/>
            <person name="Arachchi H.M."/>
            <person name="Berlin A.M."/>
            <person name="Chapman S.B."/>
            <person name="Goldberg J."/>
            <person name="Griggs A."/>
            <person name="Gujja S."/>
            <person name="Hansen M."/>
            <person name="Howarth C."/>
            <person name="Imamovic A."/>
            <person name="Larimer J."/>
            <person name="McCowen C."/>
            <person name="Montmayeur A."/>
            <person name="Murphy C."/>
            <person name="Neiman D."/>
            <person name="Pearson M."/>
            <person name="Priest M."/>
            <person name="Roberts A."/>
            <person name="Saif S."/>
            <person name="Shea T."/>
            <person name="Sisk P."/>
            <person name="Sykes S."/>
            <person name="Wortman J."/>
            <person name="Nusbaum C."/>
            <person name="Birren B."/>
        </authorList>
    </citation>
    <scope>NUCLEOTIDE SEQUENCE [LARGE SCALE GENOMIC DNA]</scope>
    <source>
        <strain evidence="1 2">ATCC 43767</strain>
    </source>
</reference>
<protein>
    <recommendedName>
        <fullName evidence="3">IS1 family transposase</fullName>
    </recommendedName>
</protein>
<dbReference type="EMBL" id="AGYA01000025">
    <property type="protein sequence ID" value="EKB56729.1"/>
    <property type="molecule type" value="Genomic_DNA"/>
</dbReference>
<gene>
    <name evidence="1" type="ORF">HMPREF9699_01458</name>
</gene>
<dbReference type="RefSeq" id="WP_002663697.1">
    <property type="nucleotide sequence ID" value="NZ_JH932293.1"/>
</dbReference>
<dbReference type="AlphaFoldDB" id="K1ML79"/>
<dbReference type="Proteomes" id="UP000006085">
    <property type="component" value="Unassembled WGS sequence"/>
</dbReference>
<sequence>MIIEVENYRQENCLQCSQKGIKHGKSSIGTQRLYCKLCKKTWQIYYAYKAYNHKINSLIILLTKEGCGIRSIARLLSISTTTLLSRIKSIAQSLKFPTLPLHKIYQIDELCTFVKNKQNRVWIICALEEGSKKIVRFFVGNRTNKTIKRVIDDVLVSSPTLIRTDKLKNYQFLIPKEIHNTACKGIQNIERMNLSLRTHLKRLNRKTIAYSRDITLLYAIVKIYLLK</sequence>
<organism evidence="1 2">
    <name type="scientific">Bergeyella zoohelcum ATCC 43767</name>
    <dbReference type="NCBI Taxonomy" id="883096"/>
    <lineage>
        <taxon>Bacteria</taxon>
        <taxon>Pseudomonadati</taxon>
        <taxon>Bacteroidota</taxon>
        <taxon>Flavobacteriia</taxon>
        <taxon>Flavobacteriales</taxon>
        <taxon>Weeksellaceae</taxon>
        <taxon>Bergeyella</taxon>
    </lineage>
</organism>
<dbReference type="GO" id="GO:0003677">
    <property type="term" value="F:DNA binding"/>
    <property type="evidence" value="ECO:0007669"/>
    <property type="project" value="InterPro"/>
</dbReference>
<dbReference type="eggNOG" id="COG1662">
    <property type="taxonomic scope" value="Bacteria"/>
</dbReference>
<keyword evidence="2" id="KW-1185">Reference proteome</keyword>
<dbReference type="InterPro" id="IPR005063">
    <property type="entry name" value="Transposase_27"/>
</dbReference>
<evidence type="ECO:0008006" key="3">
    <source>
        <dbReference type="Google" id="ProtNLM"/>
    </source>
</evidence>
<dbReference type="HOGENOM" id="CLU_076276_0_0_10"/>
<proteinExistence type="predicted"/>
<dbReference type="STRING" id="883096.HMPREF9699_01458"/>
<name>K1ML79_9FLAO</name>
<dbReference type="PANTHER" id="PTHR33293">
    <property type="entry name" value="INSERTION ELEMENT IS1 1 PROTEIN INSB-RELATED"/>
    <property type="match status" value="1"/>
</dbReference>
<dbReference type="GO" id="GO:0006313">
    <property type="term" value="P:DNA transposition"/>
    <property type="evidence" value="ECO:0007669"/>
    <property type="project" value="InterPro"/>
</dbReference>
<evidence type="ECO:0000313" key="2">
    <source>
        <dbReference type="Proteomes" id="UP000006085"/>
    </source>
</evidence>
<dbReference type="GO" id="GO:0004803">
    <property type="term" value="F:transposase activity"/>
    <property type="evidence" value="ECO:0007669"/>
    <property type="project" value="InterPro"/>
</dbReference>